<dbReference type="SUPFAM" id="SSF52172">
    <property type="entry name" value="CheY-like"/>
    <property type="match status" value="1"/>
</dbReference>
<dbReference type="PANTHER" id="PTHR44591">
    <property type="entry name" value="STRESS RESPONSE REGULATOR PROTEIN 1"/>
    <property type="match status" value="1"/>
</dbReference>
<dbReference type="PANTHER" id="PTHR44591:SF3">
    <property type="entry name" value="RESPONSE REGULATORY DOMAIN-CONTAINING PROTEIN"/>
    <property type="match status" value="1"/>
</dbReference>
<dbReference type="EMBL" id="JBHPEI010000046">
    <property type="protein sequence ID" value="MFC1799946.1"/>
    <property type="molecule type" value="Genomic_DNA"/>
</dbReference>
<reference evidence="4 5" key="1">
    <citation type="submission" date="2024-09" db="EMBL/GenBank/DDBJ databases">
        <authorList>
            <person name="D'Angelo T."/>
        </authorList>
    </citation>
    <scope>NUCLEOTIDE SEQUENCE [LARGE SCALE GENOMIC DNA]</scope>
    <source>
        <strain evidence="4">SAG AM-311-F02</strain>
    </source>
</reference>
<comment type="caution">
    <text evidence="4">The sequence shown here is derived from an EMBL/GenBank/DDBJ whole genome shotgun (WGS) entry which is preliminary data.</text>
</comment>
<gene>
    <name evidence="4" type="ORF">ACFL2Z_03440</name>
</gene>
<dbReference type="InterPro" id="IPR050595">
    <property type="entry name" value="Bact_response_regulator"/>
</dbReference>
<dbReference type="InterPro" id="IPR011006">
    <property type="entry name" value="CheY-like_superfamily"/>
</dbReference>
<proteinExistence type="predicted"/>
<dbReference type="Proteomes" id="UP001594288">
    <property type="component" value="Unassembled WGS sequence"/>
</dbReference>
<feature type="modified residue" description="4-aspartylphosphate" evidence="2">
    <location>
        <position position="54"/>
    </location>
</feature>
<accession>A0ABV6YPE7</accession>
<dbReference type="Pfam" id="PF00072">
    <property type="entry name" value="Response_reg"/>
    <property type="match status" value="1"/>
</dbReference>
<keyword evidence="5" id="KW-1185">Reference proteome</keyword>
<protein>
    <submittedName>
        <fullName evidence="4">Response regulator transcription factor</fullName>
    </submittedName>
</protein>
<dbReference type="Gene3D" id="3.40.50.2300">
    <property type="match status" value="1"/>
</dbReference>
<keyword evidence="1 2" id="KW-0597">Phosphoprotein</keyword>
<dbReference type="InterPro" id="IPR001789">
    <property type="entry name" value="Sig_transdc_resp-reg_receiver"/>
</dbReference>
<sequence length="123" mass="13648">MSRGKVLVIDDEEYIQHILNFSFGAEGYDVVTAADGEEGIKKAKSEKPDIIVLDIMMPKMDGYEACKRLKTDPSTKSIPVILLTAKGREVDRKLGSQAGADDYVVKPFSPGRLIERVEGMMKR</sequence>
<dbReference type="PROSITE" id="PS50110">
    <property type="entry name" value="RESPONSE_REGULATORY"/>
    <property type="match status" value="1"/>
</dbReference>
<evidence type="ECO:0000256" key="1">
    <source>
        <dbReference type="ARBA" id="ARBA00022553"/>
    </source>
</evidence>
<evidence type="ECO:0000259" key="3">
    <source>
        <dbReference type="PROSITE" id="PS50110"/>
    </source>
</evidence>
<feature type="domain" description="Response regulatory" evidence="3">
    <location>
        <begin position="5"/>
        <end position="121"/>
    </location>
</feature>
<organism evidence="4 5">
    <name type="scientific">Eiseniibacteriota bacterium</name>
    <dbReference type="NCBI Taxonomy" id="2212470"/>
    <lineage>
        <taxon>Bacteria</taxon>
        <taxon>Candidatus Eiseniibacteriota</taxon>
    </lineage>
</organism>
<name>A0ABV6YPE7_UNCEI</name>
<evidence type="ECO:0000313" key="4">
    <source>
        <dbReference type="EMBL" id="MFC1799946.1"/>
    </source>
</evidence>
<evidence type="ECO:0000313" key="5">
    <source>
        <dbReference type="Proteomes" id="UP001594288"/>
    </source>
</evidence>
<dbReference type="SMART" id="SM00448">
    <property type="entry name" value="REC"/>
    <property type="match status" value="1"/>
</dbReference>
<evidence type="ECO:0000256" key="2">
    <source>
        <dbReference type="PROSITE-ProRule" id="PRU00169"/>
    </source>
</evidence>